<feature type="compositionally biased region" description="Low complexity" evidence="1">
    <location>
        <begin position="235"/>
        <end position="244"/>
    </location>
</feature>
<organism evidence="3 4">
    <name type="scientific">Olea europaea subsp. europaea</name>
    <dbReference type="NCBI Taxonomy" id="158383"/>
    <lineage>
        <taxon>Eukaryota</taxon>
        <taxon>Viridiplantae</taxon>
        <taxon>Streptophyta</taxon>
        <taxon>Embryophyta</taxon>
        <taxon>Tracheophyta</taxon>
        <taxon>Spermatophyta</taxon>
        <taxon>Magnoliopsida</taxon>
        <taxon>eudicotyledons</taxon>
        <taxon>Gunneridae</taxon>
        <taxon>Pentapetalae</taxon>
        <taxon>asterids</taxon>
        <taxon>lamiids</taxon>
        <taxon>Lamiales</taxon>
        <taxon>Oleaceae</taxon>
        <taxon>Oleeae</taxon>
        <taxon>Olea</taxon>
    </lineage>
</organism>
<dbReference type="InterPro" id="IPR029071">
    <property type="entry name" value="Ubiquitin-like_domsf"/>
</dbReference>
<dbReference type="PANTHER" id="PTHR15204:SF0">
    <property type="entry name" value="LARGE PROLINE-RICH PROTEIN BAG6"/>
    <property type="match status" value="1"/>
</dbReference>
<feature type="compositionally biased region" description="Low complexity" evidence="1">
    <location>
        <begin position="447"/>
        <end position="461"/>
    </location>
</feature>
<dbReference type="Gene3D" id="3.10.20.90">
    <property type="entry name" value="Phosphatidylinositol 3-kinase Catalytic Subunit, Chain A, domain 1"/>
    <property type="match status" value="1"/>
</dbReference>
<feature type="region of interest" description="Disordered" evidence="1">
    <location>
        <begin position="226"/>
        <end position="262"/>
    </location>
</feature>
<dbReference type="GO" id="GO:0051787">
    <property type="term" value="F:misfolded protein binding"/>
    <property type="evidence" value="ECO:0007669"/>
    <property type="project" value="TreeGrafter"/>
</dbReference>
<feature type="compositionally biased region" description="Polar residues" evidence="1">
    <location>
        <begin position="494"/>
        <end position="512"/>
    </location>
</feature>
<proteinExistence type="predicted"/>
<dbReference type="AlphaFoldDB" id="A0A8S0PLB4"/>
<accession>A0A8S0PLB4</accession>
<dbReference type="Gramene" id="OE9A084558T4">
    <property type="protein sequence ID" value="OE9A084558C4"/>
    <property type="gene ID" value="OE9A084558"/>
</dbReference>
<gene>
    <name evidence="3" type="ORF">OLEA9_A084558</name>
</gene>
<feature type="compositionally biased region" description="Polar residues" evidence="1">
    <location>
        <begin position="186"/>
        <end position="203"/>
    </location>
</feature>
<feature type="region of interest" description="Disordered" evidence="1">
    <location>
        <begin position="96"/>
        <end position="122"/>
    </location>
</feature>
<dbReference type="PROSITE" id="PS50053">
    <property type="entry name" value="UBIQUITIN_2"/>
    <property type="match status" value="1"/>
</dbReference>
<name>A0A8S0PLB4_OLEEU</name>
<dbReference type="OrthoDB" id="267397at2759"/>
<feature type="region of interest" description="Disordered" evidence="1">
    <location>
        <begin position="179"/>
        <end position="209"/>
    </location>
</feature>
<feature type="region of interest" description="Disordered" evidence="1">
    <location>
        <begin position="494"/>
        <end position="533"/>
    </location>
</feature>
<evidence type="ECO:0000313" key="3">
    <source>
        <dbReference type="EMBL" id="CAA2954490.1"/>
    </source>
</evidence>
<keyword evidence="4" id="KW-1185">Reference proteome</keyword>
<evidence type="ECO:0000313" key="4">
    <source>
        <dbReference type="Proteomes" id="UP000594638"/>
    </source>
</evidence>
<dbReference type="InterPro" id="IPR000626">
    <property type="entry name" value="Ubiquitin-like_dom"/>
</dbReference>
<dbReference type="SMART" id="SM00213">
    <property type="entry name" value="UBQ"/>
    <property type="match status" value="1"/>
</dbReference>
<sequence length="596" mass="64640">MGSNGGKDIKICENDAAECSETTVEINIKTLDSQIYTLRVNKCVPVPELKKQIASVTGVLSEQQRLICRGKILNDDQLLSAYHGHTLHLVTRQPVIPSSDSSLNQPAADPPSSTGHNPNNHLSTRMVVSTSTIPDNRYGPFSDPSLIGAVLRITFELQRIGRGIVGIDPNRPPSELLLTAPGLTGLRNSSNQQPEQATSTSVPLESLEPSVIPDSLTTLSRFLDNLRQRNGGRRGANSRNSGTRGNRRNDLNADMHSSEQRRLPTPEYLAELMLSTRQIIIERGIESLSQLARQLEGQASVTDLSERSRIQVNALRSGYLFQYLGVLLLELGRIILTLQMGQTPTEVLVNAGPSVFLSSRNLIMPLPNRARVRARARARARARSRSRFVSISIGTVQLGSGFSGGSPASGSLQRAEPSSSRPQGAGIPLSSNRNSDQQDAAGRNLNSSTRESQSQNVSSSQEGAATTGSEEGIFLSNVLRQIMPIISENIGAESNSLSRGQANPVENQADGNQSQRASSRQQHQPSGTESEPSLKRSIHSILLHEITLHFSLTYAEVGDIACLYVSDLAGKTGNLFKFSPWDTDLVSDVNFWSLAF</sequence>
<dbReference type="EMBL" id="CACTIH010000116">
    <property type="protein sequence ID" value="CAA2954490.1"/>
    <property type="molecule type" value="Genomic_DNA"/>
</dbReference>
<evidence type="ECO:0000259" key="2">
    <source>
        <dbReference type="PROSITE" id="PS50053"/>
    </source>
</evidence>
<dbReference type="FunFam" id="3.10.20.90:FF:000154">
    <property type="entry name" value="Large proline-rich protein BAG6"/>
    <property type="match status" value="1"/>
</dbReference>
<comment type="caution">
    <text evidence="3">The sequence shown here is derived from an EMBL/GenBank/DDBJ whole genome shotgun (WGS) entry which is preliminary data.</text>
</comment>
<feature type="region of interest" description="Disordered" evidence="1">
    <location>
        <begin position="402"/>
        <end position="469"/>
    </location>
</feature>
<dbReference type="GO" id="GO:0071818">
    <property type="term" value="C:BAT3 complex"/>
    <property type="evidence" value="ECO:0007669"/>
    <property type="project" value="TreeGrafter"/>
</dbReference>
<dbReference type="Proteomes" id="UP000594638">
    <property type="component" value="Unassembled WGS sequence"/>
</dbReference>
<dbReference type="SUPFAM" id="SSF54236">
    <property type="entry name" value="Ubiquitin-like"/>
    <property type="match status" value="1"/>
</dbReference>
<dbReference type="GO" id="GO:0036503">
    <property type="term" value="P:ERAD pathway"/>
    <property type="evidence" value="ECO:0007669"/>
    <property type="project" value="TreeGrafter"/>
</dbReference>
<dbReference type="Pfam" id="PF00240">
    <property type="entry name" value="ubiquitin"/>
    <property type="match status" value="1"/>
</dbReference>
<feature type="compositionally biased region" description="Polar residues" evidence="1">
    <location>
        <begin position="429"/>
        <end position="438"/>
    </location>
</feature>
<dbReference type="GO" id="GO:0031593">
    <property type="term" value="F:polyubiquitin modification-dependent protein binding"/>
    <property type="evidence" value="ECO:0007669"/>
    <property type="project" value="TreeGrafter"/>
</dbReference>
<protein>
    <submittedName>
        <fullName evidence="3">Ubiquitin domain-containing DSK2a-like isoform X1</fullName>
    </submittedName>
</protein>
<dbReference type="PANTHER" id="PTHR15204">
    <property type="entry name" value="LARGE PROLINE-RICH PROTEIN BAG6"/>
    <property type="match status" value="1"/>
</dbReference>
<feature type="compositionally biased region" description="Basic and acidic residues" evidence="1">
    <location>
        <begin position="247"/>
        <end position="262"/>
    </location>
</feature>
<reference evidence="3 4" key="1">
    <citation type="submission" date="2019-12" db="EMBL/GenBank/DDBJ databases">
        <authorList>
            <person name="Alioto T."/>
            <person name="Alioto T."/>
            <person name="Gomez Garrido J."/>
        </authorList>
    </citation>
    <scope>NUCLEOTIDE SEQUENCE [LARGE SCALE GENOMIC DNA]</scope>
</reference>
<feature type="compositionally biased region" description="Low complexity" evidence="1">
    <location>
        <begin position="513"/>
        <end position="526"/>
    </location>
</feature>
<evidence type="ECO:0000256" key="1">
    <source>
        <dbReference type="SAM" id="MobiDB-lite"/>
    </source>
</evidence>
<feature type="domain" description="Ubiquitin-like" evidence="2">
    <location>
        <begin position="24"/>
        <end position="83"/>
    </location>
</feature>